<dbReference type="EMBL" id="MCGO01000004">
    <property type="protein sequence ID" value="ORY51789.1"/>
    <property type="molecule type" value="Genomic_DNA"/>
</dbReference>
<dbReference type="PANTHER" id="PTHR22767:SF3">
    <property type="entry name" value="N-ALPHA-ACETYLTRANSFERASE 25, NATB AUXILIARY SUBUNIT"/>
    <property type="match status" value="1"/>
</dbReference>
<gene>
    <name evidence="2" type="ORF">BCR33DRAFT_711982</name>
</gene>
<accession>A0A1Y2CXM0</accession>
<proteinExistence type="inferred from homology"/>
<dbReference type="STRING" id="329046.A0A1Y2CXM0"/>
<dbReference type="InterPro" id="IPR019183">
    <property type="entry name" value="NAA25_NatB_aux_su"/>
</dbReference>
<comment type="caution">
    <text evidence="2">The sequence shown here is derived from an EMBL/GenBank/DDBJ whole genome shotgun (WGS) entry which is preliminary data.</text>
</comment>
<dbReference type="Gene3D" id="1.25.40.1040">
    <property type="match status" value="1"/>
</dbReference>
<dbReference type="SUPFAM" id="SSF48452">
    <property type="entry name" value="TPR-like"/>
    <property type="match status" value="1"/>
</dbReference>
<dbReference type="Pfam" id="PF09797">
    <property type="entry name" value="NatB_MDM20"/>
    <property type="match status" value="1"/>
</dbReference>
<protein>
    <submittedName>
        <fullName evidence="2">Uncharacterized protein</fullName>
    </submittedName>
</protein>
<reference evidence="2 3" key="1">
    <citation type="submission" date="2016-07" db="EMBL/GenBank/DDBJ databases">
        <title>Pervasive Adenine N6-methylation of Active Genes in Fungi.</title>
        <authorList>
            <consortium name="DOE Joint Genome Institute"/>
            <person name="Mondo S.J."/>
            <person name="Dannebaum R.O."/>
            <person name="Kuo R.C."/>
            <person name="Labutti K."/>
            <person name="Haridas S."/>
            <person name="Kuo A."/>
            <person name="Salamov A."/>
            <person name="Ahrendt S.R."/>
            <person name="Lipzen A."/>
            <person name="Sullivan W."/>
            <person name="Andreopoulos W.B."/>
            <person name="Clum A."/>
            <person name="Lindquist E."/>
            <person name="Daum C."/>
            <person name="Ramamoorthy G.K."/>
            <person name="Gryganskyi A."/>
            <person name="Culley D."/>
            <person name="Magnuson J.K."/>
            <person name="James T.Y."/>
            <person name="O'Malley M.A."/>
            <person name="Stajich J.E."/>
            <person name="Spatafora J.W."/>
            <person name="Visel A."/>
            <person name="Grigoriev I.V."/>
        </authorList>
    </citation>
    <scope>NUCLEOTIDE SEQUENCE [LARGE SCALE GENOMIC DNA]</scope>
    <source>
        <strain evidence="2 3">JEL800</strain>
    </source>
</reference>
<dbReference type="PANTHER" id="PTHR22767">
    <property type="entry name" value="N-TERMINAL ACETYLTRANSFERASE-RELATED"/>
    <property type="match status" value="1"/>
</dbReference>
<comment type="similarity">
    <text evidence="1">Belongs to the MDM20/NAA25 family.</text>
</comment>
<evidence type="ECO:0000256" key="1">
    <source>
        <dbReference type="ARBA" id="ARBA00006298"/>
    </source>
</evidence>
<dbReference type="InterPro" id="IPR011990">
    <property type="entry name" value="TPR-like_helical_dom_sf"/>
</dbReference>
<sequence>MQAEVYQILDAIEAGKYKSALSQAAKALKKNKDSVLIKSMMAYATDRTGSPAVALQMCAELIAAKPAVVDDLALQLISSVLRYNKKYNDIATLYSNASQAMPLNLEYSTQYFMSLVRVNNLKLQQLHALKMQKQWKEYKYFFWAVSAIYLQGVEAPEGSPNIFFPLAEKMLEKAKDENQISTFEELYLYVLVLEAQKKYLGCVKLLSSELASRLCKVEAELQYLVLKYMHLAGQTDSVVDLSRDALRSAPDDWRMHLSLVESLHALLLEEHEDLSNVNVEESSDFIRALDFFLELQQEAKDKVKGPFLGQIELLFKFGLYERIQPCLVSYFNRFGTTISFFEDVRRYLDTVPVDSRLSLVSALNDHQIEFTNSSKDLIAACRKRINFYKVKFCFSELLTDGEKEEFTRVLIKEYETSLEMGKDLKATERQYGDDCLVIASLLILDRFDVSRETTLLYHAILLLETGLQKSTSNFQMKIMLVRLYTALGVSQPVVTHSLSLDVKQVLLDTLTYIYADDFERIAPLDVSSTLVKKALAIYNSNDKETPEMLIQAHKFGTYSKIPEFRKFQLRLSNSIQQAISIRQVALTTVLSLSVPNKFEELSTFLKGLDDQKFFLSDAQISALHDNRDRTMDIKWKAGGKSFFGILAAGEEFPAPRTDWIKIYGCVPLAVRTWIHGKSKAADAVDVDKVLQVLESVSDEGGLAVTTVVGLTKYFNKNDSSLLKKVVSSIEAHQANVKTSVSKVACNADLKRIHELFEAISYARIAGTVLAQDSTKNQPEVTEFIKQLGDIDGKFKQHISKLHGALNAQSVEDFQRDRLDSAESVPELVNSQTTRNVLSAALESYKAYLQSLF</sequence>
<name>A0A1Y2CXM0_9FUNG</name>
<organism evidence="2 3">
    <name type="scientific">Rhizoclosmatium globosum</name>
    <dbReference type="NCBI Taxonomy" id="329046"/>
    <lineage>
        <taxon>Eukaryota</taxon>
        <taxon>Fungi</taxon>
        <taxon>Fungi incertae sedis</taxon>
        <taxon>Chytridiomycota</taxon>
        <taxon>Chytridiomycota incertae sedis</taxon>
        <taxon>Chytridiomycetes</taxon>
        <taxon>Chytridiales</taxon>
        <taxon>Chytriomycetaceae</taxon>
        <taxon>Rhizoclosmatium</taxon>
    </lineage>
</organism>
<evidence type="ECO:0000313" key="2">
    <source>
        <dbReference type="EMBL" id="ORY51789.1"/>
    </source>
</evidence>
<dbReference type="GO" id="GO:0031416">
    <property type="term" value="C:NatB complex"/>
    <property type="evidence" value="ECO:0007669"/>
    <property type="project" value="TreeGrafter"/>
</dbReference>
<keyword evidence="3" id="KW-1185">Reference proteome</keyword>
<dbReference type="OrthoDB" id="1874341at2759"/>
<dbReference type="AlphaFoldDB" id="A0A1Y2CXM0"/>
<dbReference type="Proteomes" id="UP000193642">
    <property type="component" value="Unassembled WGS sequence"/>
</dbReference>
<evidence type="ECO:0000313" key="3">
    <source>
        <dbReference type="Proteomes" id="UP000193642"/>
    </source>
</evidence>